<dbReference type="InParanoid" id="A0A1J7J7Y9"/>
<dbReference type="SMART" id="SM00028">
    <property type="entry name" value="TPR"/>
    <property type="match status" value="4"/>
</dbReference>
<dbReference type="Pfam" id="PF14420">
    <property type="entry name" value="Clr5"/>
    <property type="match status" value="1"/>
</dbReference>
<accession>A0A1J7J7Y9</accession>
<feature type="compositionally biased region" description="Polar residues" evidence="3">
    <location>
        <begin position="152"/>
        <end position="166"/>
    </location>
</feature>
<reference evidence="5 6" key="1">
    <citation type="submission" date="2016-10" db="EMBL/GenBank/DDBJ databases">
        <title>Draft genome sequence of Coniochaeta ligniaria NRRL30616, a lignocellulolytic fungus for bioabatement of inhibitors in plant biomass hydrolysates.</title>
        <authorList>
            <consortium name="DOE Joint Genome Institute"/>
            <person name="Jimenez D.J."/>
            <person name="Hector R.E."/>
            <person name="Riley R."/>
            <person name="Sun H."/>
            <person name="Grigoriev I.V."/>
            <person name="Van Elsas J.D."/>
            <person name="Nichols N.N."/>
        </authorList>
    </citation>
    <scope>NUCLEOTIDE SEQUENCE [LARGE SCALE GENOMIC DNA]</scope>
    <source>
        <strain evidence="5 6">NRRL 30616</strain>
    </source>
</reference>
<proteinExistence type="predicted"/>
<evidence type="ECO:0000313" key="6">
    <source>
        <dbReference type="Proteomes" id="UP000182658"/>
    </source>
</evidence>
<dbReference type="Pfam" id="PF01535">
    <property type="entry name" value="PPR"/>
    <property type="match status" value="1"/>
</dbReference>
<dbReference type="EMBL" id="KV875093">
    <property type="protein sequence ID" value="OIW35451.1"/>
    <property type="molecule type" value="Genomic_DNA"/>
</dbReference>
<sequence length="750" mass="84570">MGKSTQAWVGPRLRQPHRRWEELKPVIQRLYIDENRTQADTAEILAQSHGFRPTKKQFTRKVTEWNLKKNFRQSERDQILQSLGPGEGDIRIDLQGRKFHRKRLIRWDEEKKKSIASATMCNDPNMDSPMTEGGTPASLPAAHRKQAGDFSSEATPTTRTLSQGPSPSMDLDPTHPPIGLEGMPRVWVAEEPGGEYKLVPHAEWINADVLNSPNLTRLMNGLAVETKDLPEDIEPLSLSEPPDETENVTSTDIVSWSDLTLVPHEASSSLFLTGGTTSLPGSSTLNKPSTRGITKRRSNRAKRKAFKYPGQDVLLPSGTLVERPPSPFDELSVFPHAQGPAMTLRSSLTLANSRQNLANQILGKLTLLQIAGLKDNHPGVLDLTNRLADIAYDSGKMTEANSLYRKVLASQGGDLLTSPEKVLHAQAGLIDGLCREGHPLEAKEMLESVSAVMAKRFDPRHVIFRRLQKARIEIFNWMEDWDREEPVARDLVQLCLELLGPKDPETLNALFRLASVMMGQKRYPESEELHRKTIHLCQEGTEKHHERMCWSSTSLGRVYEAEGKLDEAIEILQQSQKRAKESLGDENEAVMIGDYRLARILARRGYLQNSEELLLDTLARQTKVLGEAHINPMCTMFELGYTLQQAKRYGEAASWLEKCFHKSLTLSNFEFMTRFCARLGGCYEEQGRHEEALGFYREAMEFLLAAKEKSDDELFDVGQYVAKIQDLIDGARRHIDEGKMQDDRSFEVLA</sequence>
<dbReference type="SUPFAM" id="SSF48452">
    <property type="entry name" value="TPR-like"/>
    <property type="match status" value="2"/>
</dbReference>
<dbReference type="AlphaFoldDB" id="A0A1J7J7Y9"/>
<evidence type="ECO:0000313" key="5">
    <source>
        <dbReference type="EMBL" id="OIW35451.1"/>
    </source>
</evidence>
<dbReference type="InterPro" id="IPR019734">
    <property type="entry name" value="TPR_rpt"/>
</dbReference>
<feature type="domain" description="Clr5" evidence="4">
    <location>
        <begin position="19"/>
        <end position="69"/>
    </location>
</feature>
<feature type="region of interest" description="Disordered" evidence="3">
    <location>
        <begin position="281"/>
        <end position="302"/>
    </location>
</feature>
<dbReference type="Gene3D" id="1.25.40.10">
    <property type="entry name" value="Tetratricopeptide repeat domain"/>
    <property type="match status" value="2"/>
</dbReference>
<evidence type="ECO:0000256" key="3">
    <source>
        <dbReference type="SAM" id="MobiDB-lite"/>
    </source>
</evidence>
<name>A0A1J7J7Y9_9PEZI</name>
<evidence type="ECO:0000256" key="2">
    <source>
        <dbReference type="ARBA" id="ARBA00022803"/>
    </source>
</evidence>
<dbReference type="Pfam" id="PF13176">
    <property type="entry name" value="TPR_7"/>
    <property type="match status" value="1"/>
</dbReference>
<dbReference type="Pfam" id="PF13424">
    <property type="entry name" value="TPR_12"/>
    <property type="match status" value="2"/>
</dbReference>
<dbReference type="PANTHER" id="PTHR45641">
    <property type="entry name" value="TETRATRICOPEPTIDE REPEAT PROTEIN (AFU_ORTHOLOGUE AFUA_6G03870)"/>
    <property type="match status" value="1"/>
</dbReference>
<dbReference type="STRING" id="1408157.A0A1J7J7Y9"/>
<dbReference type="InterPro" id="IPR011990">
    <property type="entry name" value="TPR-like_helical_dom_sf"/>
</dbReference>
<dbReference type="Proteomes" id="UP000182658">
    <property type="component" value="Unassembled WGS sequence"/>
</dbReference>
<evidence type="ECO:0000256" key="1">
    <source>
        <dbReference type="ARBA" id="ARBA00022737"/>
    </source>
</evidence>
<feature type="region of interest" description="Disordered" evidence="3">
    <location>
        <begin position="119"/>
        <end position="178"/>
    </location>
</feature>
<organism evidence="5 6">
    <name type="scientific">Coniochaeta ligniaria NRRL 30616</name>
    <dbReference type="NCBI Taxonomy" id="1408157"/>
    <lineage>
        <taxon>Eukaryota</taxon>
        <taxon>Fungi</taxon>
        <taxon>Dikarya</taxon>
        <taxon>Ascomycota</taxon>
        <taxon>Pezizomycotina</taxon>
        <taxon>Sordariomycetes</taxon>
        <taxon>Sordariomycetidae</taxon>
        <taxon>Coniochaetales</taxon>
        <taxon>Coniochaetaceae</taxon>
        <taxon>Coniochaeta</taxon>
    </lineage>
</organism>
<dbReference type="OrthoDB" id="5986190at2759"/>
<feature type="compositionally biased region" description="Basic residues" evidence="3">
    <location>
        <begin position="293"/>
        <end position="302"/>
    </location>
</feature>
<keyword evidence="2" id="KW-0802">TPR repeat</keyword>
<dbReference type="InterPro" id="IPR025676">
    <property type="entry name" value="Clr5_dom"/>
</dbReference>
<protein>
    <submittedName>
        <fullName evidence="5">TPR-like protein</fullName>
    </submittedName>
</protein>
<dbReference type="PANTHER" id="PTHR45641:SF19">
    <property type="entry name" value="NEPHROCYSTIN-3"/>
    <property type="match status" value="1"/>
</dbReference>
<keyword evidence="1" id="KW-0677">Repeat</keyword>
<evidence type="ECO:0000259" key="4">
    <source>
        <dbReference type="Pfam" id="PF14420"/>
    </source>
</evidence>
<keyword evidence="6" id="KW-1185">Reference proteome</keyword>
<dbReference type="InterPro" id="IPR002885">
    <property type="entry name" value="PPR_rpt"/>
</dbReference>
<gene>
    <name evidence="5" type="ORF">CONLIGDRAFT_710637</name>
</gene>